<sequence length="203" mass="23189">MSQQQSNLDKAIALIDAANDEDPNQVTVDGKNWPKELLYSKRMSDMLQRNTPDADDAMKLAIHAQHIQRWKSPRDAYPMDRIGYLKWRKDLYKFHAQTAADLLVQAGYGADVIDRVKLAVAKIGIKSNPDTQLLEDISALVFIEHYMLDFANKHPEYDEEKWLDIIRKTWKKMTERAQQFALSGGITLPEPLIPLIQKAVANG</sequence>
<gene>
    <name evidence="1" type="ORF">MNBD_GAMMA25-1242</name>
</gene>
<accession>A0A3B1AUP7</accession>
<evidence type="ECO:0000313" key="1">
    <source>
        <dbReference type="EMBL" id="VAX09729.1"/>
    </source>
</evidence>
<dbReference type="Pfam" id="PF13875">
    <property type="entry name" value="DUF4202"/>
    <property type="match status" value="1"/>
</dbReference>
<dbReference type="AlphaFoldDB" id="A0A3B1AUP7"/>
<proteinExistence type="predicted"/>
<protein>
    <recommendedName>
        <fullName evidence="2">DUF4202 domain-containing protein</fullName>
    </recommendedName>
</protein>
<dbReference type="PANTHER" id="PTHR41729">
    <property type="entry name" value="GLUTAMYL-TRNA SYNTHETASE"/>
    <property type="match status" value="1"/>
</dbReference>
<dbReference type="EMBL" id="UOFY01000042">
    <property type="protein sequence ID" value="VAX09729.1"/>
    <property type="molecule type" value="Genomic_DNA"/>
</dbReference>
<evidence type="ECO:0008006" key="2">
    <source>
        <dbReference type="Google" id="ProtNLM"/>
    </source>
</evidence>
<reference evidence="1" key="1">
    <citation type="submission" date="2018-06" db="EMBL/GenBank/DDBJ databases">
        <authorList>
            <person name="Zhirakovskaya E."/>
        </authorList>
    </citation>
    <scope>NUCLEOTIDE SEQUENCE</scope>
</reference>
<dbReference type="InterPro" id="IPR025255">
    <property type="entry name" value="DUF4202"/>
</dbReference>
<name>A0A3B1AUP7_9ZZZZ</name>
<dbReference type="PANTHER" id="PTHR41729:SF1">
    <property type="entry name" value="GLUTAMYL-TRNA SYNTHETASE"/>
    <property type="match status" value="1"/>
</dbReference>
<organism evidence="1">
    <name type="scientific">hydrothermal vent metagenome</name>
    <dbReference type="NCBI Taxonomy" id="652676"/>
    <lineage>
        <taxon>unclassified sequences</taxon>
        <taxon>metagenomes</taxon>
        <taxon>ecological metagenomes</taxon>
    </lineage>
</organism>